<dbReference type="PROSITE" id="PS51736">
    <property type="entry name" value="RECOMBINASES_3"/>
    <property type="match status" value="1"/>
</dbReference>
<evidence type="ECO:0000313" key="4">
    <source>
        <dbReference type="EMBL" id="MQY13426.1"/>
    </source>
</evidence>
<dbReference type="InterPro" id="IPR011109">
    <property type="entry name" value="DNA_bind_recombinase_dom"/>
</dbReference>
<dbReference type="PANTHER" id="PTHR30461">
    <property type="entry name" value="DNA-INVERTASE FROM LAMBDOID PROPHAGE"/>
    <property type="match status" value="1"/>
</dbReference>
<accession>A0A7K0CJ01</accession>
<dbReference type="SUPFAM" id="SSF53041">
    <property type="entry name" value="Resolvase-like"/>
    <property type="match status" value="1"/>
</dbReference>
<keyword evidence="5" id="KW-1185">Reference proteome</keyword>
<dbReference type="PANTHER" id="PTHR30461:SF23">
    <property type="entry name" value="DNA RECOMBINASE-RELATED"/>
    <property type="match status" value="1"/>
</dbReference>
<dbReference type="Pfam" id="PF13408">
    <property type="entry name" value="Zn_ribbon_recom"/>
    <property type="match status" value="1"/>
</dbReference>
<feature type="compositionally biased region" description="Polar residues" evidence="1">
    <location>
        <begin position="481"/>
        <end position="496"/>
    </location>
</feature>
<dbReference type="InterPro" id="IPR036162">
    <property type="entry name" value="Resolvase-like_N_sf"/>
</dbReference>
<dbReference type="RefSeq" id="WP_153453102.1">
    <property type="nucleotide sequence ID" value="NZ_WEGJ01000012.1"/>
</dbReference>
<organism evidence="4 5">
    <name type="scientific">Streptomyces smaragdinus</name>
    <dbReference type="NCBI Taxonomy" id="2585196"/>
    <lineage>
        <taxon>Bacteria</taxon>
        <taxon>Bacillati</taxon>
        <taxon>Actinomycetota</taxon>
        <taxon>Actinomycetes</taxon>
        <taxon>Kitasatosporales</taxon>
        <taxon>Streptomycetaceae</taxon>
        <taxon>Streptomyces</taxon>
    </lineage>
</organism>
<gene>
    <name evidence="4" type="ORF">SRB5_35740</name>
</gene>
<dbReference type="Gene3D" id="3.40.50.1390">
    <property type="entry name" value="Resolvase, N-terminal catalytic domain"/>
    <property type="match status" value="1"/>
</dbReference>
<dbReference type="PROSITE" id="PS51737">
    <property type="entry name" value="RECOMBINASE_DNA_BIND"/>
    <property type="match status" value="1"/>
</dbReference>
<dbReference type="SMART" id="SM00857">
    <property type="entry name" value="Resolvase"/>
    <property type="match status" value="1"/>
</dbReference>
<dbReference type="CDD" id="cd00338">
    <property type="entry name" value="Ser_Recombinase"/>
    <property type="match status" value="1"/>
</dbReference>
<dbReference type="InterPro" id="IPR050639">
    <property type="entry name" value="SSR_resolvase"/>
</dbReference>
<dbReference type="AlphaFoldDB" id="A0A7K0CJ01"/>
<comment type="caution">
    <text evidence="4">The sequence shown here is derived from an EMBL/GenBank/DDBJ whole genome shotgun (WGS) entry which is preliminary data.</text>
</comment>
<dbReference type="EMBL" id="WEGJ01000012">
    <property type="protein sequence ID" value="MQY13426.1"/>
    <property type="molecule type" value="Genomic_DNA"/>
</dbReference>
<dbReference type="GO" id="GO:0000150">
    <property type="term" value="F:DNA strand exchange activity"/>
    <property type="evidence" value="ECO:0007669"/>
    <property type="project" value="InterPro"/>
</dbReference>
<sequence>MTKPKRVGIYVRISKDRKGLDLGIQRQEKACRELCGRMSWGVLKVYSDSEVSASTTSRRHRPGYTEMLRDIRDGRIDGIVVYSIDRLTRRISELTSFLEEQKKYGFAFATTEGEDTLSANGRLILTIKGAVAQQETERMSERINNSLLQRREQGKPHAGGKRQFGFQEDSRFQELDDRESTLIREGYHMLVGQASGTPGDVARYWNSQGARTPQGGDWTIQSVKRVFRSERTGGIVTYKGQDIGDSIYKSPLTRDEWEDVQTLLNSRATPAAQGSGKRKHLYSGFLRCGYCGANMRVQWATVQGRTFRRTFCHSGQPGRGGRLGCGKVSRQYQWIEERLNEVVQTALRNHIPRLEESPAEDFTGEINLLESRIQNLRKRWKQGEMDDDDYFDSLAHLRINLQDLRTRETSSLIRRSRIEQDALSIWMNESPENLERRRAVAATVVEHVDVLSVGRGRRKPPEDTSIRIVLVNAAHDGPSEQPVSNSYTANNSRRSG</sequence>
<dbReference type="Proteomes" id="UP000466345">
    <property type="component" value="Unassembled WGS sequence"/>
</dbReference>
<feature type="domain" description="Resolvase/invertase-type recombinase catalytic" evidence="2">
    <location>
        <begin position="6"/>
        <end position="154"/>
    </location>
</feature>
<feature type="domain" description="Recombinase" evidence="3">
    <location>
        <begin position="163"/>
        <end position="270"/>
    </location>
</feature>
<dbReference type="OrthoDB" id="4500247at2"/>
<dbReference type="Gene3D" id="3.90.1750.20">
    <property type="entry name" value="Putative Large Serine Recombinase, Chain B, Domain 2"/>
    <property type="match status" value="1"/>
</dbReference>
<name>A0A7K0CJ01_9ACTN</name>
<dbReference type="GO" id="GO:0003677">
    <property type="term" value="F:DNA binding"/>
    <property type="evidence" value="ECO:0007669"/>
    <property type="project" value="InterPro"/>
</dbReference>
<evidence type="ECO:0000259" key="3">
    <source>
        <dbReference type="PROSITE" id="PS51737"/>
    </source>
</evidence>
<dbReference type="Pfam" id="PF00239">
    <property type="entry name" value="Resolvase"/>
    <property type="match status" value="1"/>
</dbReference>
<dbReference type="InterPro" id="IPR006119">
    <property type="entry name" value="Resolv_N"/>
</dbReference>
<protein>
    <submittedName>
        <fullName evidence="4">Uncharacterized protein</fullName>
    </submittedName>
</protein>
<evidence type="ECO:0000256" key="1">
    <source>
        <dbReference type="SAM" id="MobiDB-lite"/>
    </source>
</evidence>
<reference evidence="4 5" key="1">
    <citation type="submission" date="2019-10" db="EMBL/GenBank/DDBJ databases">
        <title>Streptomyces smaragdinus sp. nov. and Streptomyces fabii sp. nov., isolated from the gut of fungus growing-termite Macrotermes natalensis.</title>
        <authorList>
            <person name="Schwitalla J."/>
            <person name="Benndorf R."/>
            <person name="Martin K."/>
            <person name="De Beer W."/>
            <person name="Kaster A.-K."/>
            <person name="Vollmers J."/>
            <person name="Poulsen M."/>
            <person name="Beemelmanns C."/>
        </authorList>
    </citation>
    <scope>NUCLEOTIDE SEQUENCE [LARGE SCALE GENOMIC DNA]</scope>
    <source>
        <strain evidence="4 5">RB5</strain>
    </source>
</reference>
<dbReference type="InterPro" id="IPR025827">
    <property type="entry name" value="Zn_ribbon_recom_dom"/>
</dbReference>
<feature type="region of interest" description="Disordered" evidence="1">
    <location>
        <begin position="474"/>
        <end position="496"/>
    </location>
</feature>
<evidence type="ECO:0000313" key="5">
    <source>
        <dbReference type="Proteomes" id="UP000466345"/>
    </source>
</evidence>
<dbReference type="InterPro" id="IPR038109">
    <property type="entry name" value="DNA_bind_recomb_sf"/>
</dbReference>
<dbReference type="Pfam" id="PF07508">
    <property type="entry name" value="Recombinase"/>
    <property type="match status" value="1"/>
</dbReference>
<proteinExistence type="predicted"/>
<evidence type="ECO:0000259" key="2">
    <source>
        <dbReference type="PROSITE" id="PS51736"/>
    </source>
</evidence>